<proteinExistence type="predicted"/>
<comment type="caution">
    <text evidence="1">The sequence shown here is derived from an EMBL/GenBank/DDBJ whole genome shotgun (WGS) entry which is preliminary data.</text>
</comment>
<dbReference type="AlphaFoldDB" id="A0A4R7UPQ2"/>
<sequence length="36" mass="4179">MVPTRSLEEKTLIWFRGGMAIYYPARLAFTDKSDTL</sequence>
<reference evidence="1 2" key="1">
    <citation type="submission" date="2019-03" db="EMBL/GenBank/DDBJ databases">
        <title>Genomic analyses of the natural microbiome of Caenorhabditis elegans.</title>
        <authorList>
            <person name="Samuel B."/>
        </authorList>
    </citation>
    <scope>NUCLEOTIDE SEQUENCE [LARGE SCALE GENOMIC DNA]</scope>
    <source>
        <strain evidence="1 2">BIGb0525</strain>
    </source>
</reference>
<evidence type="ECO:0000313" key="1">
    <source>
        <dbReference type="EMBL" id="TDV35374.1"/>
    </source>
</evidence>
<protein>
    <submittedName>
        <fullName evidence="1">Uncharacterized protein</fullName>
    </submittedName>
</protein>
<name>A0A4R7UPQ2_9PSED</name>
<accession>A0A4R7UPQ2</accession>
<dbReference type="Proteomes" id="UP000295804">
    <property type="component" value="Unassembled WGS sequence"/>
</dbReference>
<dbReference type="EMBL" id="SOCQ01000030">
    <property type="protein sequence ID" value="TDV35374.1"/>
    <property type="molecule type" value="Genomic_DNA"/>
</dbReference>
<gene>
    <name evidence="1" type="ORF">EDF87_13048</name>
</gene>
<organism evidence="1 2">
    <name type="scientific">Pseudomonas helmanticensis</name>
    <dbReference type="NCBI Taxonomy" id="1471381"/>
    <lineage>
        <taxon>Bacteria</taxon>
        <taxon>Pseudomonadati</taxon>
        <taxon>Pseudomonadota</taxon>
        <taxon>Gammaproteobacteria</taxon>
        <taxon>Pseudomonadales</taxon>
        <taxon>Pseudomonadaceae</taxon>
        <taxon>Pseudomonas</taxon>
    </lineage>
</organism>
<evidence type="ECO:0000313" key="2">
    <source>
        <dbReference type="Proteomes" id="UP000295804"/>
    </source>
</evidence>